<keyword evidence="1" id="KW-0472">Membrane</keyword>
<dbReference type="Pfam" id="PF07843">
    <property type="entry name" value="DUF1634"/>
    <property type="match status" value="1"/>
</dbReference>
<name>A0A8J2XSA6_9BACT</name>
<dbReference type="AlphaFoldDB" id="A0A8J2XSA6"/>
<dbReference type="InterPro" id="IPR012861">
    <property type="entry name" value="DUF1634"/>
</dbReference>
<proteinExistence type="predicted"/>
<dbReference type="Proteomes" id="UP000607559">
    <property type="component" value="Unassembled WGS sequence"/>
</dbReference>
<feature type="transmembrane region" description="Helical" evidence="1">
    <location>
        <begin position="104"/>
        <end position="120"/>
    </location>
</feature>
<evidence type="ECO:0000256" key="1">
    <source>
        <dbReference type="SAM" id="Phobius"/>
    </source>
</evidence>
<evidence type="ECO:0000313" key="3">
    <source>
        <dbReference type="Proteomes" id="UP000607559"/>
    </source>
</evidence>
<reference evidence="2" key="1">
    <citation type="journal article" date="2014" name="Int. J. Syst. Evol. Microbiol.">
        <title>Complete genome sequence of Corynebacterium casei LMG S-19264T (=DSM 44701T), isolated from a smear-ripened cheese.</title>
        <authorList>
            <consortium name="US DOE Joint Genome Institute (JGI-PGF)"/>
            <person name="Walter F."/>
            <person name="Albersmeier A."/>
            <person name="Kalinowski J."/>
            <person name="Ruckert C."/>
        </authorList>
    </citation>
    <scope>NUCLEOTIDE SEQUENCE</scope>
    <source>
        <strain evidence="2">CGMCC 1.15448</strain>
    </source>
</reference>
<organism evidence="2 3">
    <name type="scientific">Puia dinghuensis</name>
    <dbReference type="NCBI Taxonomy" id="1792502"/>
    <lineage>
        <taxon>Bacteria</taxon>
        <taxon>Pseudomonadati</taxon>
        <taxon>Bacteroidota</taxon>
        <taxon>Chitinophagia</taxon>
        <taxon>Chitinophagales</taxon>
        <taxon>Chitinophagaceae</taxon>
        <taxon>Puia</taxon>
    </lineage>
</organism>
<comment type="caution">
    <text evidence="2">The sequence shown here is derived from an EMBL/GenBank/DDBJ whole genome shotgun (WGS) entry which is preliminary data.</text>
</comment>
<evidence type="ECO:0000313" key="2">
    <source>
        <dbReference type="EMBL" id="GGB07597.1"/>
    </source>
</evidence>
<protein>
    <recommendedName>
        <fullName evidence="4">DUF1634 domain-containing protein</fullName>
    </recommendedName>
</protein>
<dbReference type="RefSeq" id="WP_188933738.1">
    <property type="nucleotide sequence ID" value="NZ_BMJC01000003.1"/>
</dbReference>
<dbReference type="EMBL" id="BMJC01000003">
    <property type="protein sequence ID" value="GGB07597.1"/>
    <property type="molecule type" value="Genomic_DNA"/>
</dbReference>
<feature type="transmembrane region" description="Helical" evidence="1">
    <location>
        <begin position="20"/>
        <end position="38"/>
    </location>
</feature>
<keyword evidence="1" id="KW-0812">Transmembrane</keyword>
<keyword evidence="3" id="KW-1185">Reference proteome</keyword>
<evidence type="ECO:0008006" key="4">
    <source>
        <dbReference type="Google" id="ProtNLM"/>
    </source>
</evidence>
<reference evidence="2" key="2">
    <citation type="submission" date="2020-09" db="EMBL/GenBank/DDBJ databases">
        <authorList>
            <person name="Sun Q."/>
            <person name="Zhou Y."/>
        </authorList>
    </citation>
    <scope>NUCLEOTIDE SEQUENCE</scope>
    <source>
        <strain evidence="2">CGMCC 1.15448</strain>
    </source>
</reference>
<sequence length="121" mass="13412">MLTKVRDADLEKVIGNLLRYGVLASSVVVLAGGIVYLIRHGGQTPQYHVFKGEPEKMRNPVLMWKAMLHGEGRPLIQLGLLILVATPIARIAFSVVGYLLEKDYLYAVLTVIVLLVIVLNF</sequence>
<keyword evidence="1" id="KW-1133">Transmembrane helix</keyword>
<feature type="transmembrane region" description="Helical" evidence="1">
    <location>
        <begin position="75"/>
        <end position="98"/>
    </location>
</feature>
<accession>A0A8J2XSA6</accession>
<gene>
    <name evidence="2" type="ORF">GCM10011511_33860</name>
</gene>